<feature type="compositionally biased region" description="Polar residues" evidence="2">
    <location>
        <begin position="1118"/>
        <end position="1128"/>
    </location>
</feature>
<dbReference type="Proteomes" id="UP000663829">
    <property type="component" value="Unassembled WGS sequence"/>
</dbReference>
<feature type="compositionally biased region" description="Basic and acidic residues" evidence="2">
    <location>
        <begin position="162"/>
        <end position="171"/>
    </location>
</feature>
<proteinExistence type="predicted"/>
<accession>A0A813ZHC2</accession>
<dbReference type="OrthoDB" id="10032794at2759"/>
<feature type="compositionally biased region" description="Basic and acidic residues" evidence="2">
    <location>
        <begin position="1064"/>
        <end position="1083"/>
    </location>
</feature>
<feature type="coiled-coil region" evidence="1">
    <location>
        <begin position="68"/>
        <end position="102"/>
    </location>
</feature>
<evidence type="ECO:0000313" key="5">
    <source>
        <dbReference type="Proteomes" id="UP000663829"/>
    </source>
</evidence>
<feature type="compositionally biased region" description="Polar residues" evidence="2">
    <location>
        <begin position="657"/>
        <end position="678"/>
    </location>
</feature>
<evidence type="ECO:0000256" key="1">
    <source>
        <dbReference type="SAM" id="Coils"/>
    </source>
</evidence>
<feature type="compositionally biased region" description="Low complexity" evidence="2">
    <location>
        <begin position="1129"/>
        <end position="1142"/>
    </location>
</feature>
<feature type="region of interest" description="Disordered" evidence="2">
    <location>
        <begin position="1116"/>
        <end position="1142"/>
    </location>
</feature>
<dbReference type="Proteomes" id="UP000681722">
    <property type="component" value="Unassembled WGS sequence"/>
</dbReference>
<keyword evidence="1" id="KW-0175">Coiled coil</keyword>
<sequence length="1231" mass="140574">MKTPGESMASIDMNMNEILPGLESFLRSMLHNKHLDKDHRQVATMYIDKLDRLIKNTKASQQFSSNNENNKQRDEEQQNKLLDDLKQQLSCYNDQTASEQKTLNLNTTNRYNILSHHQDGQPEEIVFDDDSDDFTDEEEEEEQRQQQLKQQQNKSQNGYSELNEKDESKQSEKIIASTPIMTRHALNNHIYDSRTSISNKSNHSSHSQWYIDTPKNGYLEALKPINNNNNNNDDLSHVSKDDISSIPNTPRLSTSTSPSIIADGLLLTYENQKWIWRYYVLDDYDLICFTTDKKTNDTPLWVTDITGAKVQTTIIDKTECLCLQIGLSEAIYVKPLDQSQLPIWLKAFRDASIAQTLKDNVNSFDRHKGRNNSVKSLSKNARRMFQQFNRKKGQIVSQLLDQVANVAGVDDKTRKHCELRGFLVISCDNIQFLTKYCTIVDGLFCVHKSRLSDQCDYKLCLQQCTLTFPEEKTRDIQFALIDHSSNQQQQQQLFIRGNNIYSMGRLLNTLAKYVEIVGSSQSIFSQQTTPIITKHRVINGIPYSSEPHIYSDVDSSSRTERADTISVVPSIMESQSITNIRDQKIYSPSSIKSLPVGKFNNGNERDYEDQSLNSNSQISPLKKKTIYRNASKLYGVVDDDNDTPVFLLPVRRHSNDTILNRNENTTNRPKQQKLANNENYDKPKSYDNIPEQFVQTPKGTLYDHNNNQLNKKKNVEQQRVNNSMTELPLNTSNVNHQKVRTKSPSKQTDHQHSDSISDSVSSSPDNSVFCLRTESSHRHSRRHHHNNNSNNNDQHSHTENRSVSSAAPIRNRKPNEIKSPTSPPSSDYVARLAHLLSRSFSLPFNSPVIQQKSENNQQQQVYNRLNEKDISTQTYSTYLDSQQQQQSPPKNVKQTSFRANNQNHNQANPYHTRLSRNHHLTPADISLPLPQNNDENYFTSHFQIPTVTKQNGWPETGNNDTMNIDRNYPLSSSNLKSQRVYDIPITIERKRQPSNDVLSDGNSSSSHRPPKFVLSSFEQYSTPSSIISSTRTMEPIFQNNRTLLQDVQDEINRKKREEEEENPYENRYDNCRKDPITPPDESHHYRRPSPPGMAKFRFVIPFNHSPTSPFGTITTTTNKTPSQNITNFSKSNSSSPCSTSSYHSSSTVCDNGSLSASMSTTESNSACSNYLNNNNSNINNNSHSGWSLHKAKQIQMKNYSSASTNAFVASTNNYNNFNQVTNGSSNTETEV</sequence>
<comment type="caution">
    <text evidence="3">The sequence shown here is derived from an EMBL/GenBank/DDBJ whole genome shotgun (WGS) entry which is preliminary data.</text>
</comment>
<organism evidence="3 5">
    <name type="scientific">Didymodactylos carnosus</name>
    <dbReference type="NCBI Taxonomy" id="1234261"/>
    <lineage>
        <taxon>Eukaryota</taxon>
        <taxon>Metazoa</taxon>
        <taxon>Spiralia</taxon>
        <taxon>Gnathifera</taxon>
        <taxon>Rotifera</taxon>
        <taxon>Eurotatoria</taxon>
        <taxon>Bdelloidea</taxon>
        <taxon>Philodinida</taxon>
        <taxon>Philodinidae</taxon>
        <taxon>Didymodactylos</taxon>
    </lineage>
</organism>
<protein>
    <recommendedName>
        <fullName evidence="6">PH domain-containing protein</fullName>
    </recommendedName>
</protein>
<dbReference type="Gene3D" id="2.30.29.30">
    <property type="entry name" value="Pleckstrin-homology domain (PH domain)/Phosphotyrosine-binding domain (PTB)"/>
    <property type="match status" value="1"/>
</dbReference>
<keyword evidence="5" id="KW-1185">Reference proteome</keyword>
<feature type="region of interest" description="Disordered" evidence="2">
    <location>
        <begin position="986"/>
        <end position="1011"/>
    </location>
</feature>
<feature type="region of interest" description="Disordered" evidence="2">
    <location>
        <begin position="1053"/>
        <end position="1087"/>
    </location>
</feature>
<reference evidence="3" key="1">
    <citation type="submission" date="2021-02" db="EMBL/GenBank/DDBJ databases">
        <authorList>
            <person name="Nowell W R."/>
        </authorList>
    </citation>
    <scope>NUCLEOTIDE SEQUENCE</scope>
</reference>
<feature type="region of interest" description="Disordered" evidence="2">
    <location>
        <begin position="116"/>
        <end position="171"/>
    </location>
</feature>
<feature type="compositionally biased region" description="Polar residues" evidence="2">
    <location>
        <begin position="994"/>
        <end position="1007"/>
    </location>
</feature>
<feature type="region of interest" description="Disordered" evidence="2">
    <location>
        <begin position="592"/>
        <end position="615"/>
    </location>
</feature>
<evidence type="ECO:0000256" key="2">
    <source>
        <dbReference type="SAM" id="MobiDB-lite"/>
    </source>
</evidence>
<dbReference type="InterPro" id="IPR011993">
    <property type="entry name" value="PH-like_dom_sf"/>
</dbReference>
<feature type="region of interest" description="Disordered" evidence="2">
    <location>
        <begin position="948"/>
        <end position="970"/>
    </location>
</feature>
<evidence type="ECO:0000313" key="3">
    <source>
        <dbReference type="EMBL" id="CAF0900271.1"/>
    </source>
</evidence>
<dbReference type="AlphaFoldDB" id="A0A813ZHC2"/>
<feature type="compositionally biased region" description="Low complexity" evidence="2">
    <location>
        <begin position="756"/>
        <end position="767"/>
    </location>
</feature>
<name>A0A813ZHC2_9BILA</name>
<dbReference type="EMBL" id="CAJNOQ010001514">
    <property type="protein sequence ID" value="CAF0900271.1"/>
    <property type="molecule type" value="Genomic_DNA"/>
</dbReference>
<dbReference type="SUPFAM" id="SSF50729">
    <property type="entry name" value="PH domain-like"/>
    <property type="match status" value="1"/>
</dbReference>
<evidence type="ECO:0000313" key="4">
    <source>
        <dbReference type="EMBL" id="CAF3682880.1"/>
    </source>
</evidence>
<gene>
    <name evidence="3" type="ORF">GPM918_LOCUS8597</name>
    <name evidence="4" type="ORF">SRO942_LOCUS8597</name>
</gene>
<feature type="region of interest" description="Disordered" evidence="2">
    <location>
        <begin position="657"/>
        <end position="690"/>
    </location>
</feature>
<feature type="compositionally biased region" description="Polar residues" evidence="2">
    <location>
        <begin position="724"/>
        <end position="736"/>
    </location>
</feature>
<evidence type="ECO:0008006" key="6">
    <source>
        <dbReference type="Google" id="ProtNLM"/>
    </source>
</evidence>
<feature type="compositionally biased region" description="Acidic residues" evidence="2">
    <location>
        <begin position="121"/>
        <end position="142"/>
    </location>
</feature>
<feature type="region of interest" description="Disordered" evidence="2">
    <location>
        <begin position="724"/>
        <end position="826"/>
    </location>
</feature>
<dbReference type="EMBL" id="CAJOBC010001514">
    <property type="protein sequence ID" value="CAF3682880.1"/>
    <property type="molecule type" value="Genomic_DNA"/>
</dbReference>